<keyword evidence="2" id="KW-0808">Transferase</keyword>
<dbReference type="EMBL" id="ANIK01000029">
    <property type="protein sequence ID" value="EMJ95836.1"/>
    <property type="molecule type" value="Genomic_DNA"/>
</dbReference>
<evidence type="ECO:0000313" key="2">
    <source>
        <dbReference type="EMBL" id="EMJ95836.1"/>
    </source>
</evidence>
<dbReference type="EC" id="2.4.-.-" evidence="2"/>
<dbReference type="PATRIC" id="fig|1218565.3.peg.1621"/>
<keyword evidence="2" id="KW-0328">Glycosyltransferase</keyword>
<accession>M6CZC7</accession>
<dbReference type="GO" id="GO:0016757">
    <property type="term" value="F:glycosyltransferase activity"/>
    <property type="evidence" value="ECO:0007669"/>
    <property type="project" value="UniProtKB-KW"/>
</dbReference>
<dbReference type="AlphaFoldDB" id="M6CZC7"/>
<proteinExistence type="predicted"/>
<dbReference type="Gene3D" id="3.90.550.10">
    <property type="entry name" value="Spore Coat Polysaccharide Biosynthesis Protein SpsA, Chain A"/>
    <property type="match status" value="1"/>
</dbReference>
<organism evidence="2 3">
    <name type="scientific">Leptospira alstonii serovar Sichuan str. 79601</name>
    <dbReference type="NCBI Taxonomy" id="1218565"/>
    <lineage>
        <taxon>Bacteria</taxon>
        <taxon>Pseudomonadati</taxon>
        <taxon>Spirochaetota</taxon>
        <taxon>Spirochaetia</taxon>
        <taxon>Leptospirales</taxon>
        <taxon>Leptospiraceae</taxon>
        <taxon>Leptospira</taxon>
    </lineage>
</organism>
<sequence>MNSPSVSVIIPALNEEQSIPFVLKELYSIAGLNIPEVIVVDNGSTDETARIAEDFGAIVLSETKRGYGAACLKGLERIFNSSNPPDLVAFMDADYSDSPSELPLLVETFNKRNVDLVIGSRTLGNAEMGSLTPVQRFGNRLSTTLIRILYGVSFTDLGPFRVIRSASLKKLNMQDRNFGWTAEMQIKAARQGLRCIEVPVSYKKRIGVSKISGTVRGSILAGWKILYTIGKLSLSK</sequence>
<protein>
    <submittedName>
        <fullName evidence="2">Glycosyltransferase, group 2 family protein</fullName>
        <ecNumber evidence="2">2.4.-.-</ecNumber>
    </submittedName>
</protein>
<reference evidence="2 3" key="1">
    <citation type="submission" date="2013-01" db="EMBL/GenBank/DDBJ databases">
        <authorList>
            <person name="Harkins D.M."/>
            <person name="Durkin A.S."/>
            <person name="Brinkac L.M."/>
            <person name="Haft D.H."/>
            <person name="Selengut J.D."/>
            <person name="Sanka R."/>
            <person name="DePew J."/>
            <person name="Purushe J."/>
            <person name="Galloway R.L."/>
            <person name="Vinetz J.M."/>
            <person name="Sutton G.G."/>
            <person name="Nierman W.C."/>
            <person name="Fouts D.E."/>
        </authorList>
    </citation>
    <scope>NUCLEOTIDE SEQUENCE [LARGE SCALE GENOMIC DNA]</scope>
    <source>
        <strain evidence="2 3">79601</strain>
    </source>
</reference>
<dbReference type="RefSeq" id="WP_020773007.1">
    <property type="nucleotide sequence ID" value="NZ_ANIK01000029.1"/>
</dbReference>
<dbReference type="InterPro" id="IPR001173">
    <property type="entry name" value="Glyco_trans_2-like"/>
</dbReference>
<dbReference type="InterPro" id="IPR050256">
    <property type="entry name" value="Glycosyltransferase_2"/>
</dbReference>
<dbReference type="CDD" id="cd04179">
    <property type="entry name" value="DPM_DPG-synthase_like"/>
    <property type="match status" value="1"/>
</dbReference>
<dbReference type="Pfam" id="PF00535">
    <property type="entry name" value="Glycos_transf_2"/>
    <property type="match status" value="1"/>
</dbReference>
<gene>
    <name evidence="2" type="ORF">LEP1GSC194_3345</name>
</gene>
<dbReference type="InterPro" id="IPR029044">
    <property type="entry name" value="Nucleotide-diphossugar_trans"/>
</dbReference>
<dbReference type="SUPFAM" id="SSF53448">
    <property type="entry name" value="Nucleotide-diphospho-sugar transferases"/>
    <property type="match status" value="1"/>
</dbReference>
<dbReference type="OrthoDB" id="9811222at2"/>
<dbReference type="PANTHER" id="PTHR48090">
    <property type="entry name" value="UNDECAPRENYL-PHOSPHATE 4-DEOXY-4-FORMAMIDO-L-ARABINOSE TRANSFERASE-RELATED"/>
    <property type="match status" value="1"/>
</dbReference>
<evidence type="ECO:0000259" key="1">
    <source>
        <dbReference type="Pfam" id="PF00535"/>
    </source>
</evidence>
<dbReference type="Proteomes" id="UP000011988">
    <property type="component" value="Unassembled WGS sequence"/>
</dbReference>
<dbReference type="PANTHER" id="PTHR48090:SF7">
    <property type="entry name" value="RFBJ PROTEIN"/>
    <property type="match status" value="1"/>
</dbReference>
<name>M6CZC7_9LEPT</name>
<feature type="domain" description="Glycosyltransferase 2-like" evidence="1">
    <location>
        <begin position="7"/>
        <end position="170"/>
    </location>
</feature>
<evidence type="ECO:0000313" key="3">
    <source>
        <dbReference type="Proteomes" id="UP000011988"/>
    </source>
</evidence>
<comment type="caution">
    <text evidence="2">The sequence shown here is derived from an EMBL/GenBank/DDBJ whole genome shotgun (WGS) entry which is preliminary data.</text>
</comment>